<sequence length="767" mass="85487">MKNGVKEGTGWAYYGFGGTHELLRLKSRQIEHYRLRHLNHARKLAQKVAALNGHKRFLTAVASKRVKRVDRIIWLGLKQGRGIKGLLRQYLKAAKGLYKLKSFEEEDYLRGLVLWKLGGNRVASIAHCALGLPSITTLRNQVRIPPITLSPRQPTVGEVSKNVHLSFADMKEALKLPPQPSRKRNHHATNYIVGCCREHVHNTPIIFRSEKDVEEVFRCLADGCVHQAGEATIGALGLLSDDHNLYAARGILISGDCKQETGEQHAKVLQTTVDGVNAEKEDTNIRVVSVASDGESRRGVALTHLTFKRELSPESDIYNELSPLPFMDLHVGDDNITADKDYKHIFKRLRNLLLRERGFVVGGTRITPSILKNHLQAEKVSEDHICLILNPDDKQDVKLAYDLLKAVWSLPEVTINVNPGFVKARKALWTFGRSLYHLVIPYISIDLSLGDQLEHLSAATHSAMYLYMTDGKECLSTALYTDIVIMVKNAYFCVAKTKADDPDGLFWLILLRTDRLEELFGNLRTMVGNDANLDLLQVSWRLSSTTEIANILSKYPHWDRPPRQLQLPAVRLDGQPISTASDHLKPRCWDADLSVKKVTLQTSWAVGCRVAEGDIPGAPVEFGKMDESATTSNGAHKYTVLLPHGKPLVDPQCTIEEDKDDTETATAHSSILPTNELAEDDAEVRVEVEDPIADEGESDHGASGTHTAIEQTITVNGKPVLKSRALALWGKYKTRPASTDRLKRVQQVEQYSTRTPLDTTSVAKADT</sequence>
<name>A0A4Y7SDM6_COPMI</name>
<evidence type="ECO:0000313" key="2">
    <source>
        <dbReference type="EMBL" id="TEB19644.1"/>
    </source>
</evidence>
<keyword evidence="3" id="KW-1185">Reference proteome</keyword>
<dbReference type="AlphaFoldDB" id="A0A4Y7SDM6"/>
<dbReference type="Proteomes" id="UP000298030">
    <property type="component" value="Unassembled WGS sequence"/>
</dbReference>
<feature type="compositionally biased region" description="Polar residues" evidence="1">
    <location>
        <begin position="747"/>
        <end position="767"/>
    </location>
</feature>
<evidence type="ECO:0000313" key="3">
    <source>
        <dbReference type="Proteomes" id="UP000298030"/>
    </source>
</evidence>
<accession>A0A4Y7SDM6</accession>
<protein>
    <submittedName>
        <fullName evidence="2">Uncharacterized protein</fullName>
    </submittedName>
</protein>
<gene>
    <name evidence="2" type="ORF">FA13DRAFT_1802020</name>
</gene>
<organism evidence="2 3">
    <name type="scientific">Coprinellus micaceus</name>
    <name type="common">Glistening ink-cap mushroom</name>
    <name type="synonym">Coprinus micaceus</name>
    <dbReference type="NCBI Taxonomy" id="71717"/>
    <lineage>
        <taxon>Eukaryota</taxon>
        <taxon>Fungi</taxon>
        <taxon>Dikarya</taxon>
        <taxon>Basidiomycota</taxon>
        <taxon>Agaricomycotina</taxon>
        <taxon>Agaricomycetes</taxon>
        <taxon>Agaricomycetidae</taxon>
        <taxon>Agaricales</taxon>
        <taxon>Agaricineae</taxon>
        <taxon>Psathyrellaceae</taxon>
        <taxon>Coprinellus</taxon>
    </lineage>
</organism>
<comment type="caution">
    <text evidence="2">The sequence shown here is derived from an EMBL/GenBank/DDBJ whole genome shotgun (WGS) entry which is preliminary data.</text>
</comment>
<feature type="region of interest" description="Disordered" evidence="1">
    <location>
        <begin position="738"/>
        <end position="767"/>
    </location>
</feature>
<reference evidence="2 3" key="1">
    <citation type="journal article" date="2019" name="Nat. Ecol. Evol.">
        <title>Megaphylogeny resolves global patterns of mushroom evolution.</title>
        <authorList>
            <person name="Varga T."/>
            <person name="Krizsan K."/>
            <person name="Foldi C."/>
            <person name="Dima B."/>
            <person name="Sanchez-Garcia M."/>
            <person name="Sanchez-Ramirez S."/>
            <person name="Szollosi G.J."/>
            <person name="Szarkandi J.G."/>
            <person name="Papp V."/>
            <person name="Albert L."/>
            <person name="Andreopoulos W."/>
            <person name="Angelini C."/>
            <person name="Antonin V."/>
            <person name="Barry K.W."/>
            <person name="Bougher N.L."/>
            <person name="Buchanan P."/>
            <person name="Buyck B."/>
            <person name="Bense V."/>
            <person name="Catcheside P."/>
            <person name="Chovatia M."/>
            <person name="Cooper J."/>
            <person name="Damon W."/>
            <person name="Desjardin D."/>
            <person name="Finy P."/>
            <person name="Geml J."/>
            <person name="Haridas S."/>
            <person name="Hughes K."/>
            <person name="Justo A."/>
            <person name="Karasinski D."/>
            <person name="Kautmanova I."/>
            <person name="Kiss B."/>
            <person name="Kocsube S."/>
            <person name="Kotiranta H."/>
            <person name="LaButti K.M."/>
            <person name="Lechner B.E."/>
            <person name="Liimatainen K."/>
            <person name="Lipzen A."/>
            <person name="Lukacs Z."/>
            <person name="Mihaltcheva S."/>
            <person name="Morgado L.N."/>
            <person name="Niskanen T."/>
            <person name="Noordeloos M.E."/>
            <person name="Ohm R.A."/>
            <person name="Ortiz-Santana B."/>
            <person name="Ovrebo C."/>
            <person name="Racz N."/>
            <person name="Riley R."/>
            <person name="Savchenko A."/>
            <person name="Shiryaev A."/>
            <person name="Soop K."/>
            <person name="Spirin V."/>
            <person name="Szebenyi C."/>
            <person name="Tomsovsky M."/>
            <person name="Tulloss R.E."/>
            <person name="Uehling J."/>
            <person name="Grigoriev I.V."/>
            <person name="Vagvolgyi C."/>
            <person name="Papp T."/>
            <person name="Martin F.M."/>
            <person name="Miettinen O."/>
            <person name="Hibbett D.S."/>
            <person name="Nagy L.G."/>
        </authorList>
    </citation>
    <scope>NUCLEOTIDE SEQUENCE [LARGE SCALE GENOMIC DNA]</scope>
    <source>
        <strain evidence="2 3">FP101781</strain>
    </source>
</reference>
<proteinExistence type="predicted"/>
<dbReference type="EMBL" id="QPFP01000181">
    <property type="protein sequence ID" value="TEB19644.1"/>
    <property type="molecule type" value="Genomic_DNA"/>
</dbReference>
<dbReference type="OrthoDB" id="3048541at2759"/>
<evidence type="ECO:0000256" key="1">
    <source>
        <dbReference type="SAM" id="MobiDB-lite"/>
    </source>
</evidence>